<dbReference type="PANTHER" id="PTHR46910">
    <property type="entry name" value="TRANSCRIPTION FACTOR PDR1"/>
    <property type="match status" value="1"/>
</dbReference>
<dbReference type="PROSITE" id="PS00463">
    <property type="entry name" value="ZN2_CY6_FUNGAL_1"/>
    <property type="match status" value="1"/>
</dbReference>
<dbReference type="SUPFAM" id="SSF57701">
    <property type="entry name" value="Zn2/Cys6 DNA-binding domain"/>
    <property type="match status" value="1"/>
</dbReference>
<gene>
    <name evidence="5" type="ORF">P691DRAFT_810360</name>
</gene>
<keyword evidence="1" id="KW-0479">Metal-binding</keyword>
<dbReference type="SMART" id="SM00906">
    <property type="entry name" value="Fungal_trans"/>
    <property type="match status" value="1"/>
</dbReference>
<dbReference type="CDD" id="cd12148">
    <property type="entry name" value="fungal_TF_MHR"/>
    <property type="match status" value="1"/>
</dbReference>
<evidence type="ECO:0000256" key="2">
    <source>
        <dbReference type="ARBA" id="ARBA00023242"/>
    </source>
</evidence>
<keyword evidence="6" id="KW-1185">Reference proteome</keyword>
<dbReference type="CDD" id="cd00067">
    <property type="entry name" value="GAL4"/>
    <property type="match status" value="1"/>
</dbReference>
<dbReference type="Pfam" id="PF04082">
    <property type="entry name" value="Fungal_trans"/>
    <property type="match status" value="1"/>
</dbReference>
<dbReference type="EMBL" id="MU151105">
    <property type="protein sequence ID" value="KAF9450417.1"/>
    <property type="molecule type" value="Genomic_DNA"/>
</dbReference>
<sequence length="1192" mass="134457">MQHVPQHPIALPPPILIPSAPIPPGSRLAFGTSSNVSPRPYDDIDDEPPTKRRRKDRACDYCRRRKIKCDGPSQRDQICTNCVHGHRRCTYIELSKPRGPSKAYVTTLEDQVEQLEGVVKQLYPNIDFSEELGLPVIRGSWKNAMPNHSNNPPKTSLSRPSVNSSPLSVLNIPKTNSTLTKELDPSSVNRSTHLTFPPRNISHRSSRIRLGVTSDTSIPASDDSFDESEEETIITSSGGRHRLTLSAIEDPEGAQPDGRIRFHGRSSTAGLVEVTRKFKYLHMQGRVQGEHPGNVQEDGAVGFSGHRTSRPSQPSRPGNAGLQACRRIEFWSAPKWELDWESHGNEAPRLLTAVLTYFPSDDVANRLFELFFSHTNMYLPLLHRPTFERYWNQRLHHRNVWFAVVCILMFAVASRWYEADQGSVDDSSVKKEYWKAVGWRWFFVALDVHCIRRSIFCSATLFEIQTLALMTIFLRGTTCGPIGWLFLSIGIRKAQDRGAHRRTVYKTRPNADDELWKRAFWVLLAFDWIMGASLGRGVVVGEEDYDLDLPLEVDDEFWETGNPEADFKQPSDTPSKMTCFLQYIKLIRIIAFMAKTLYPVDRSKVLYGFLKGGWTEEVVRQLRLTMEEWIEHMPSHLRWSEDIADLTFARQSASIYSLYQCAQMTIWRQFCMDSPVLLSSSLDNKRYAMTLCAMSIRDCARILDVDMRTGLSNTPNMINSALVCAGTVAMILWELQRKMVASGRGKTLIREVEIEDTGIHLHELLDDVGVCMKVLEMKRSRWEWAEAVFNKLNDALPSDKDGVFENMDIPMPSMDGIHDASHTPIDIDGRDPAPTFHVLQDGTISFMEQNDYLDDFSFTFPFPAGGNTPLQTTNRPPNPGSSSPEFQPNQANCQISQTSFLQDPRPQTSSTAPPTTISHQESAQHGHSATHGAYPSRHSLSRLTPQMFQPLPKSYLLPPGGEPFASNAHYSTLHSSPDQRLTQRCGPPQTTDAPVRRHASRGMCPGIPPAMPAGFDMPGSTSALQAEHRPTRARTTSLVNYPPPSTLVDGSVPSAGSSLRRTSVPNLQLMRKGSQSSISMTENRSRSRSIMAVDGTHQGLTEPIEKSVDTGQFIYFPHPDHRSPVTRPRETDWNNDTHPVLESGDRNSRKPVRPTEFRHWNKLPPPPPPSWSDMDNLQYTQHRFIHENPYGR</sequence>
<name>A0A9P5XHI0_9AGAR</name>
<evidence type="ECO:0000256" key="3">
    <source>
        <dbReference type="SAM" id="MobiDB-lite"/>
    </source>
</evidence>
<feature type="compositionally biased region" description="Basic and acidic residues" evidence="3">
    <location>
        <begin position="1118"/>
        <end position="1132"/>
    </location>
</feature>
<feature type="region of interest" description="Disordered" evidence="3">
    <location>
        <begin position="1116"/>
        <end position="1175"/>
    </location>
</feature>
<organism evidence="5 6">
    <name type="scientific">Macrolepiota fuliginosa MF-IS2</name>
    <dbReference type="NCBI Taxonomy" id="1400762"/>
    <lineage>
        <taxon>Eukaryota</taxon>
        <taxon>Fungi</taxon>
        <taxon>Dikarya</taxon>
        <taxon>Basidiomycota</taxon>
        <taxon>Agaricomycotina</taxon>
        <taxon>Agaricomycetes</taxon>
        <taxon>Agaricomycetidae</taxon>
        <taxon>Agaricales</taxon>
        <taxon>Agaricineae</taxon>
        <taxon>Agaricaceae</taxon>
        <taxon>Macrolepiota</taxon>
    </lineage>
</organism>
<feature type="region of interest" description="Disordered" evidence="3">
    <location>
        <begin position="951"/>
        <end position="1061"/>
    </location>
</feature>
<dbReference type="InterPro" id="IPR036864">
    <property type="entry name" value="Zn2-C6_fun-type_DNA-bd_sf"/>
</dbReference>
<accession>A0A9P5XHI0</accession>
<evidence type="ECO:0000256" key="1">
    <source>
        <dbReference type="ARBA" id="ARBA00022723"/>
    </source>
</evidence>
<protein>
    <recommendedName>
        <fullName evidence="4">Zn(2)-C6 fungal-type domain-containing protein</fullName>
    </recommendedName>
</protein>
<dbReference type="InterPro" id="IPR001138">
    <property type="entry name" value="Zn2Cys6_DnaBD"/>
</dbReference>
<dbReference type="Gene3D" id="4.10.240.10">
    <property type="entry name" value="Zn(2)-C6 fungal-type DNA-binding domain"/>
    <property type="match status" value="1"/>
</dbReference>
<feature type="compositionally biased region" description="Polar residues" evidence="3">
    <location>
        <begin position="146"/>
        <end position="194"/>
    </location>
</feature>
<keyword evidence="2" id="KW-0539">Nucleus</keyword>
<reference evidence="5" key="1">
    <citation type="submission" date="2020-11" db="EMBL/GenBank/DDBJ databases">
        <authorList>
            <consortium name="DOE Joint Genome Institute"/>
            <person name="Ahrendt S."/>
            <person name="Riley R."/>
            <person name="Andreopoulos W."/>
            <person name="Labutti K."/>
            <person name="Pangilinan J."/>
            <person name="Ruiz-Duenas F.J."/>
            <person name="Barrasa J.M."/>
            <person name="Sanchez-Garcia M."/>
            <person name="Camarero S."/>
            <person name="Miyauchi S."/>
            <person name="Serrano A."/>
            <person name="Linde D."/>
            <person name="Babiker R."/>
            <person name="Drula E."/>
            <person name="Ayuso-Fernandez I."/>
            <person name="Pacheco R."/>
            <person name="Padilla G."/>
            <person name="Ferreira P."/>
            <person name="Barriuso J."/>
            <person name="Kellner H."/>
            <person name="Castanera R."/>
            <person name="Alfaro M."/>
            <person name="Ramirez L."/>
            <person name="Pisabarro A.G."/>
            <person name="Kuo A."/>
            <person name="Tritt A."/>
            <person name="Lipzen A."/>
            <person name="He G."/>
            <person name="Yan M."/>
            <person name="Ng V."/>
            <person name="Cullen D."/>
            <person name="Martin F."/>
            <person name="Rosso M.-N."/>
            <person name="Henrissat B."/>
            <person name="Hibbett D."/>
            <person name="Martinez A.T."/>
            <person name="Grigoriev I.V."/>
        </authorList>
    </citation>
    <scope>NUCLEOTIDE SEQUENCE</scope>
    <source>
        <strain evidence="5">MF-IS2</strain>
    </source>
</reference>
<feature type="region of interest" description="Disordered" evidence="3">
    <location>
        <begin position="1"/>
        <end position="55"/>
    </location>
</feature>
<dbReference type="InterPro" id="IPR007219">
    <property type="entry name" value="XnlR_reg_dom"/>
</dbReference>
<dbReference type="SMART" id="SM00066">
    <property type="entry name" value="GAL4"/>
    <property type="match status" value="1"/>
</dbReference>
<evidence type="ECO:0000313" key="6">
    <source>
        <dbReference type="Proteomes" id="UP000807342"/>
    </source>
</evidence>
<feature type="region of interest" description="Disordered" evidence="3">
    <location>
        <begin position="289"/>
        <end position="320"/>
    </location>
</feature>
<feature type="region of interest" description="Disordered" evidence="3">
    <location>
        <begin position="863"/>
        <end position="937"/>
    </location>
</feature>
<comment type="caution">
    <text evidence="5">The sequence shown here is derived from an EMBL/GenBank/DDBJ whole genome shotgun (WGS) entry which is preliminary data.</text>
</comment>
<dbReference type="AlphaFoldDB" id="A0A9P5XHI0"/>
<dbReference type="PROSITE" id="PS50048">
    <property type="entry name" value="ZN2_CY6_FUNGAL_2"/>
    <property type="match status" value="1"/>
</dbReference>
<proteinExistence type="predicted"/>
<evidence type="ECO:0000313" key="5">
    <source>
        <dbReference type="EMBL" id="KAF9450417.1"/>
    </source>
</evidence>
<dbReference type="OrthoDB" id="4456959at2759"/>
<feature type="domain" description="Zn(2)-C6 fungal-type" evidence="4">
    <location>
        <begin position="58"/>
        <end position="91"/>
    </location>
</feature>
<feature type="region of interest" description="Disordered" evidence="3">
    <location>
        <begin position="145"/>
        <end position="200"/>
    </location>
</feature>
<dbReference type="PANTHER" id="PTHR46910:SF38">
    <property type="entry name" value="ZN(2)-C6 FUNGAL-TYPE DOMAIN-CONTAINING PROTEIN"/>
    <property type="match status" value="1"/>
</dbReference>
<dbReference type="InterPro" id="IPR050987">
    <property type="entry name" value="AtrR-like"/>
</dbReference>
<feature type="compositionally biased region" description="Basic and acidic residues" evidence="3">
    <location>
        <begin position="1143"/>
        <end position="1159"/>
    </location>
</feature>
<dbReference type="GO" id="GO:0003677">
    <property type="term" value="F:DNA binding"/>
    <property type="evidence" value="ECO:0007669"/>
    <property type="project" value="InterPro"/>
</dbReference>
<feature type="compositionally biased region" description="Polar residues" evidence="3">
    <location>
        <begin position="968"/>
        <end position="992"/>
    </location>
</feature>
<dbReference type="GO" id="GO:0006351">
    <property type="term" value="P:DNA-templated transcription"/>
    <property type="evidence" value="ECO:0007669"/>
    <property type="project" value="InterPro"/>
</dbReference>
<dbReference type="GO" id="GO:0008270">
    <property type="term" value="F:zinc ion binding"/>
    <property type="evidence" value="ECO:0007669"/>
    <property type="project" value="InterPro"/>
</dbReference>
<dbReference type="GO" id="GO:0000981">
    <property type="term" value="F:DNA-binding transcription factor activity, RNA polymerase II-specific"/>
    <property type="evidence" value="ECO:0007669"/>
    <property type="project" value="InterPro"/>
</dbReference>
<dbReference type="Proteomes" id="UP000807342">
    <property type="component" value="Unassembled WGS sequence"/>
</dbReference>
<dbReference type="Pfam" id="PF00172">
    <property type="entry name" value="Zn_clus"/>
    <property type="match status" value="1"/>
</dbReference>
<evidence type="ECO:0000259" key="4">
    <source>
        <dbReference type="PROSITE" id="PS50048"/>
    </source>
</evidence>
<feature type="compositionally biased region" description="Pro residues" evidence="3">
    <location>
        <begin position="10"/>
        <end position="24"/>
    </location>
</feature>
<feature type="compositionally biased region" description="Polar residues" evidence="3">
    <location>
        <begin position="868"/>
        <end position="927"/>
    </location>
</feature>